<evidence type="ECO:0000313" key="3">
    <source>
        <dbReference type="EMBL" id="MCF2947930.1"/>
    </source>
</evidence>
<comment type="caution">
    <text evidence="3">The sequence shown here is derived from an EMBL/GenBank/DDBJ whole genome shotgun (WGS) entry which is preliminary data.</text>
</comment>
<dbReference type="Proteomes" id="UP001521137">
    <property type="component" value="Unassembled WGS sequence"/>
</dbReference>
<protein>
    <recommendedName>
        <fullName evidence="5">PEP-CTERM sorting domain-containing protein</fullName>
    </recommendedName>
</protein>
<reference evidence="3 4" key="1">
    <citation type="submission" date="2022-01" db="EMBL/GenBank/DDBJ databases">
        <title>Paraglaciecola sp. G1-23.</title>
        <authorList>
            <person name="Jin M.S."/>
            <person name="Han D.M."/>
            <person name="Kim H.M."/>
            <person name="Jeon C.O."/>
        </authorList>
    </citation>
    <scope>NUCLEOTIDE SEQUENCE [LARGE SCALE GENOMIC DNA]</scope>
    <source>
        <strain evidence="3 4">G1-23</strain>
    </source>
</reference>
<evidence type="ECO:0000256" key="1">
    <source>
        <dbReference type="SAM" id="Phobius"/>
    </source>
</evidence>
<keyword evidence="1" id="KW-0812">Transmembrane</keyword>
<evidence type="ECO:0000313" key="4">
    <source>
        <dbReference type="Proteomes" id="UP001521137"/>
    </source>
</evidence>
<proteinExistence type="predicted"/>
<keyword evidence="2" id="KW-0732">Signal</keyword>
<evidence type="ECO:0000256" key="2">
    <source>
        <dbReference type="SAM" id="SignalP"/>
    </source>
</evidence>
<keyword evidence="4" id="KW-1185">Reference proteome</keyword>
<evidence type="ECO:0008006" key="5">
    <source>
        <dbReference type="Google" id="ProtNLM"/>
    </source>
</evidence>
<accession>A0ABS9D4U3</accession>
<dbReference type="EMBL" id="JAKGAS010000003">
    <property type="protein sequence ID" value="MCF2947930.1"/>
    <property type="molecule type" value="Genomic_DNA"/>
</dbReference>
<dbReference type="PROSITE" id="PS51257">
    <property type="entry name" value="PROKAR_LIPOPROTEIN"/>
    <property type="match status" value="1"/>
</dbReference>
<name>A0ABS9D4U3_9ALTE</name>
<keyword evidence="1" id="KW-1133">Transmembrane helix</keyword>
<dbReference type="RefSeq" id="WP_235311458.1">
    <property type="nucleotide sequence ID" value="NZ_JAKGAS010000003.1"/>
</dbReference>
<feature type="chain" id="PRO_5047331710" description="PEP-CTERM sorting domain-containing protein" evidence="2">
    <location>
        <begin position="24"/>
        <end position="210"/>
    </location>
</feature>
<sequence length="210" mass="22375">MKNKMFNMMFTCMILSVSCFTNAGLISTFYASDNGGDNGGAVYFDLNINNNDLIITGFDINSSTTNFFSDFEVWLLNGLTSQGNETSSSWVKVATGSGTSADEDNATAVTLSNSFTLNANTLFGMSLVAGSNTSHEYTNGNASNQNYANTDLSLSFGSATNSPFLGGVFTPRVWNGAIKYDIASNAVPSPSSISIFAFGILLLLVRQLKK</sequence>
<keyword evidence="1" id="KW-0472">Membrane</keyword>
<feature type="transmembrane region" description="Helical" evidence="1">
    <location>
        <begin position="187"/>
        <end position="205"/>
    </location>
</feature>
<organism evidence="3 4">
    <name type="scientific">Paraglaciecola algarum</name>
    <dbReference type="NCBI Taxonomy" id="3050085"/>
    <lineage>
        <taxon>Bacteria</taxon>
        <taxon>Pseudomonadati</taxon>
        <taxon>Pseudomonadota</taxon>
        <taxon>Gammaproteobacteria</taxon>
        <taxon>Alteromonadales</taxon>
        <taxon>Alteromonadaceae</taxon>
        <taxon>Paraglaciecola</taxon>
    </lineage>
</organism>
<gene>
    <name evidence="3" type="ORF">L0668_07420</name>
</gene>
<feature type="signal peptide" evidence="2">
    <location>
        <begin position="1"/>
        <end position="23"/>
    </location>
</feature>